<evidence type="ECO:0000256" key="1">
    <source>
        <dbReference type="ARBA" id="ARBA00022434"/>
    </source>
</evidence>
<dbReference type="CDD" id="cd01055">
    <property type="entry name" value="Nonheme_Ferritin"/>
    <property type="match status" value="1"/>
</dbReference>
<evidence type="ECO:0000256" key="5">
    <source>
        <dbReference type="PIRSR" id="PIRSR601519-1"/>
    </source>
</evidence>
<dbReference type="GO" id="GO:0006826">
    <property type="term" value="P:iron ion transport"/>
    <property type="evidence" value="ECO:0007669"/>
    <property type="project" value="InterPro"/>
</dbReference>
<dbReference type="InterPro" id="IPR009078">
    <property type="entry name" value="Ferritin-like_SF"/>
</dbReference>
<dbReference type="Pfam" id="PF00210">
    <property type="entry name" value="Ferritin"/>
    <property type="match status" value="1"/>
</dbReference>
<evidence type="ECO:0000313" key="8">
    <source>
        <dbReference type="EMBL" id="ABM78516.1"/>
    </source>
</evidence>
<dbReference type="BioCyc" id="PMAR59922:G1G80-1539-MONOMER"/>
<dbReference type="GO" id="GO:0006879">
    <property type="term" value="P:intracellular iron ion homeostasis"/>
    <property type="evidence" value="ECO:0007669"/>
    <property type="project" value="UniProtKB-KW"/>
</dbReference>
<name>A2CAK6_PROM3</name>
<dbReference type="Proteomes" id="UP000002274">
    <property type="component" value="Chromosome"/>
</dbReference>
<dbReference type="InterPro" id="IPR008331">
    <property type="entry name" value="Ferritin_DPS_dom"/>
</dbReference>
<dbReference type="EC" id="1.16.3.2" evidence="6"/>
<comment type="similarity">
    <text evidence="6">Belongs to the ferritin family. Prokaryotic subfamily.</text>
</comment>
<reference evidence="8 9" key="1">
    <citation type="journal article" date="2007" name="PLoS Genet.">
        <title>Patterns and implications of gene gain and loss in the evolution of Prochlorococcus.</title>
        <authorList>
            <person name="Kettler G.C."/>
            <person name="Martiny A.C."/>
            <person name="Huang K."/>
            <person name="Zucker J."/>
            <person name="Coleman M.L."/>
            <person name="Rodrigue S."/>
            <person name="Chen F."/>
            <person name="Lapidus A."/>
            <person name="Ferriera S."/>
            <person name="Johnson J."/>
            <person name="Steglich C."/>
            <person name="Church G.M."/>
            <person name="Richardson P."/>
            <person name="Chisholm S.W."/>
        </authorList>
    </citation>
    <scope>NUCLEOTIDE SEQUENCE [LARGE SCALE GENOMIC DNA]</scope>
    <source>
        <strain evidence="8 9">MIT 9303</strain>
    </source>
</reference>
<feature type="domain" description="Ferritin-like diiron" evidence="7">
    <location>
        <begin position="1"/>
        <end position="143"/>
    </location>
</feature>
<dbReference type="AlphaFoldDB" id="A2CAK6"/>
<evidence type="ECO:0000256" key="4">
    <source>
        <dbReference type="ARBA" id="ARBA00023004"/>
    </source>
</evidence>
<dbReference type="GO" id="GO:0005829">
    <property type="term" value="C:cytosol"/>
    <property type="evidence" value="ECO:0007669"/>
    <property type="project" value="TreeGrafter"/>
</dbReference>
<evidence type="ECO:0000259" key="7">
    <source>
        <dbReference type="PROSITE" id="PS50905"/>
    </source>
</evidence>
<keyword evidence="1 6" id="KW-0409">Iron storage</keyword>
<evidence type="ECO:0000256" key="6">
    <source>
        <dbReference type="RuleBase" id="RU361145"/>
    </source>
</evidence>
<evidence type="ECO:0000256" key="2">
    <source>
        <dbReference type="ARBA" id="ARBA00022723"/>
    </source>
</evidence>
<keyword evidence="3" id="KW-0560">Oxidoreductase</keyword>
<dbReference type="GO" id="GO:0008198">
    <property type="term" value="F:ferrous iron binding"/>
    <property type="evidence" value="ECO:0007669"/>
    <property type="project" value="TreeGrafter"/>
</dbReference>
<proteinExistence type="inferred from homology"/>
<dbReference type="RefSeq" id="WP_011826403.1">
    <property type="nucleotide sequence ID" value="NC_008820.1"/>
</dbReference>
<keyword evidence="4 5" id="KW-0408">Iron</keyword>
<dbReference type="GO" id="GO:0004322">
    <property type="term" value="F:ferroxidase activity"/>
    <property type="evidence" value="ECO:0007669"/>
    <property type="project" value="TreeGrafter"/>
</dbReference>
<dbReference type="InterPro" id="IPR009040">
    <property type="entry name" value="Ferritin-like_diiron"/>
</dbReference>
<dbReference type="HOGENOM" id="CLU_065681_1_2_3"/>
<dbReference type="PANTHER" id="PTHR11431">
    <property type="entry name" value="FERRITIN"/>
    <property type="match status" value="1"/>
</dbReference>
<evidence type="ECO:0000256" key="3">
    <source>
        <dbReference type="ARBA" id="ARBA00023002"/>
    </source>
</evidence>
<dbReference type="InterPro" id="IPR001519">
    <property type="entry name" value="Ferritin"/>
</dbReference>
<accession>A2CAK6</accession>
<dbReference type="GO" id="GO:0008199">
    <property type="term" value="F:ferric iron binding"/>
    <property type="evidence" value="ECO:0007669"/>
    <property type="project" value="InterPro"/>
</dbReference>
<gene>
    <name evidence="8" type="ordered locus">P9303_17741</name>
</gene>
<keyword evidence="2 5" id="KW-0479">Metal-binding</keyword>
<feature type="binding site" evidence="5">
    <location>
        <position position="92"/>
    </location>
    <ligand>
        <name>Fe cation</name>
        <dbReference type="ChEBI" id="CHEBI:24875"/>
        <label>1</label>
    </ligand>
</feature>
<keyword evidence="6" id="KW-0963">Cytoplasm</keyword>
<feature type="binding site" evidence="5">
    <location>
        <position position="125"/>
    </location>
    <ligand>
        <name>Fe cation</name>
        <dbReference type="ChEBI" id="CHEBI:24875"/>
        <label>1</label>
    </ligand>
</feature>
<sequence>MNDLTKAINLHLACEFQASHTYLAMSIWLREKDLAGFSSYMQIKSQEERGHADRLIAYLVDCDEQVELPAVEAPQRNWVSTQDLFDQVYELEKDVTASINRIYSIAEQAGERSATAMLDWFIAEQLQEEAEARFVRKRLRLAGDNTAALLLLDQQFLDGTALTTVKGGLTGLKQSEN</sequence>
<dbReference type="EMBL" id="CP000554">
    <property type="protein sequence ID" value="ABM78516.1"/>
    <property type="molecule type" value="Genomic_DNA"/>
</dbReference>
<protein>
    <recommendedName>
        <fullName evidence="6">Ferritin</fullName>
        <ecNumber evidence="6">1.16.3.2</ecNumber>
    </recommendedName>
</protein>
<dbReference type="SUPFAM" id="SSF47240">
    <property type="entry name" value="Ferritin-like"/>
    <property type="match status" value="1"/>
</dbReference>
<comment type="function">
    <text evidence="6">Iron-storage protein.</text>
</comment>
<dbReference type="PANTHER" id="PTHR11431:SF127">
    <property type="entry name" value="BACTERIAL NON-HEME FERRITIN"/>
    <property type="match status" value="1"/>
</dbReference>
<feature type="binding site" evidence="5">
    <location>
        <position position="15"/>
    </location>
    <ligand>
        <name>Fe cation</name>
        <dbReference type="ChEBI" id="CHEBI:24875"/>
        <label>1</label>
    </ligand>
</feature>
<evidence type="ECO:0000313" key="9">
    <source>
        <dbReference type="Proteomes" id="UP000002274"/>
    </source>
</evidence>
<comment type="subcellular location">
    <subcellularLocation>
        <location evidence="6">Cytoplasm</location>
    </subcellularLocation>
</comment>
<dbReference type="InterPro" id="IPR012347">
    <property type="entry name" value="Ferritin-like"/>
</dbReference>
<dbReference type="Gene3D" id="1.20.1260.10">
    <property type="match status" value="1"/>
</dbReference>
<dbReference type="InterPro" id="IPR041719">
    <property type="entry name" value="Ferritin_prok"/>
</dbReference>
<feature type="binding site" evidence="5">
    <location>
        <position position="51"/>
    </location>
    <ligand>
        <name>Fe cation</name>
        <dbReference type="ChEBI" id="CHEBI:24875"/>
        <label>1</label>
    </ligand>
</feature>
<organism evidence="8 9">
    <name type="scientific">Prochlorococcus marinus (strain MIT 9303)</name>
    <dbReference type="NCBI Taxonomy" id="59922"/>
    <lineage>
        <taxon>Bacteria</taxon>
        <taxon>Bacillati</taxon>
        <taxon>Cyanobacteriota</taxon>
        <taxon>Cyanophyceae</taxon>
        <taxon>Synechococcales</taxon>
        <taxon>Prochlorococcaceae</taxon>
        <taxon>Prochlorococcus</taxon>
    </lineage>
</organism>
<feature type="binding site" evidence="5">
    <location>
        <position position="48"/>
    </location>
    <ligand>
        <name>Fe cation</name>
        <dbReference type="ChEBI" id="CHEBI:24875"/>
        <label>1</label>
    </ligand>
</feature>
<dbReference type="KEGG" id="pmf:P9303_17741"/>
<comment type="catalytic activity">
    <reaction evidence="6">
        <text>4 Fe(2+) + O2 + 6 H2O = 4 iron(III) oxide-hydroxide + 12 H(+)</text>
        <dbReference type="Rhea" id="RHEA:11972"/>
        <dbReference type="ChEBI" id="CHEBI:15377"/>
        <dbReference type="ChEBI" id="CHEBI:15378"/>
        <dbReference type="ChEBI" id="CHEBI:15379"/>
        <dbReference type="ChEBI" id="CHEBI:29033"/>
        <dbReference type="ChEBI" id="CHEBI:78619"/>
        <dbReference type="EC" id="1.16.3.2"/>
    </reaction>
</comment>
<dbReference type="PROSITE" id="PS50905">
    <property type="entry name" value="FERRITIN_LIKE"/>
    <property type="match status" value="1"/>
</dbReference>